<dbReference type="GO" id="GO:0007169">
    <property type="term" value="P:cell surface receptor protein tyrosine kinase signaling pathway"/>
    <property type="evidence" value="ECO:0007669"/>
    <property type="project" value="TreeGrafter"/>
</dbReference>
<dbReference type="InterPro" id="IPR050122">
    <property type="entry name" value="RTK"/>
</dbReference>
<dbReference type="InParanoid" id="B0WG40"/>
<feature type="active site" description="Proton acceptor" evidence="20">
    <location>
        <position position="395"/>
    </location>
</feature>
<keyword evidence="4" id="KW-0808">Transferase</keyword>
<evidence type="ECO:0000256" key="21">
    <source>
        <dbReference type="PIRSR" id="PIRSR000615-2"/>
    </source>
</evidence>
<evidence type="ECO:0000256" key="16">
    <source>
        <dbReference type="ARBA" id="ARBA00023180"/>
    </source>
</evidence>
<dbReference type="Pfam" id="PF07714">
    <property type="entry name" value="PK_Tyr_Ser-Thr"/>
    <property type="match status" value="1"/>
</dbReference>
<keyword evidence="11 24" id="KW-1133">Transmembrane helix</keyword>
<dbReference type="GO" id="GO:0043235">
    <property type="term" value="C:receptor complex"/>
    <property type="evidence" value="ECO:0007669"/>
    <property type="project" value="TreeGrafter"/>
</dbReference>
<dbReference type="GO" id="GO:0007399">
    <property type="term" value="P:nervous system development"/>
    <property type="evidence" value="ECO:0007669"/>
    <property type="project" value="UniProtKB-ARBA"/>
</dbReference>
<keyword evidence="22" id="KW-0460">Magnesium</keyword>
<dbReference type="PRINTS" id="PR00109">
    <property type="entry name" value="TYRKINASE"/>
</dbReference>
<dbReference type="GO" id="GO:0005886">
    <property type="term" value="C:plasma membrane"/>
    <property type="evidence" value="ECO:0007669"/>
    <property type="project" value="TreeGrafter"/>
</dbReference>
<feature type="binding site" evidence="21">
    <location>
        <begin position="266"/>
        <end position="273"/>
    </location>
    <ligand>
        <name>ATP</name>
        <dbReference type="ChEBI" id="CHEBI:30616"/>
    </ligand>
</feature>
<dbReference type="InterPro" id="IPR020635">
    <property type="entry name" value="Tyr_kinase_cat_dom"/>
</dbReference>
<evidence type="ECO:0000256" key="4">
    <source>
        <dbReference type="ARBA" id="ARBA00022679"/>
    </source>
</evidence>
<evidence type="ECO:0000256" key="18">
    <source>
        <dbReference type="ARBA" id="ARBA00051243"/>
    </source>
</evidence>
<feature type="domain" description="Protein kinase" evidence="25">
    <location>
        <begin position="259"/>
        <end position="525"/>
    </location>
</feature>
<dbReference type="VEuPathDB" id="VectorBase:CPIJ005849"/>
<dbReference type="InterPro" id="IPR008266">
    <property type="entry name" value="Tyr_kinase_AS"/>
</dbReference>
<organism>
    <name type="scientific">Culex quinquefasciatus</name>
    <name type="common">Southern house mosquito</name>
    <name type="synonym">Culex pungens</name>
    <dbReference type="NCBI Taxonomy" id="7176"/>
    <lineage>
        <taxon>Eukaryota</taxon>
        <taxon>Metazoa</taxon>
        <taxon>Ecdysozoa</taxon>
        <taxon>Arthropoda</taxon>
        <taxon>Hexapoda</taxon>
        <taxon>Insecta</taxon>
        <taxon>Pterygota</taxon>
        <taxon>Neoptera</taxon>
        <taxon>Endopterygota</taxon>
        <taxon>Diptera</taxon>
        <taxon>Nematocera</taxon>
        <taxon>Culicoidea</taxon>
        <taxon>Culicidae</taxon>
        <taxon>Culicinae</taxon>
        <taxon>Culicini</taxon>
        <taxon>Culex</taxon>
        <taxon>Culex</taxon>
    </lineage>
</organism>
<keyword evidence="9" id="KW-0418">Kinase</keyword>
<evidence type="ECO:0000256" key="5">
    <source>
        <dbReference type="ARBA" id="ARBA00022692"/>
    </source>
</evidence>
<dbReference type="EC" id="2.7.10.1" evidence="2"/>
<feature type="binding site" evidence="22">
    <location>
        <position position="413"/>
    </location>
    <ligand>
        <name>Mg(2+)</name>
        <dbReference type="ChEBI" id="CHEBI:18420"/>
    </ligand>
</feature>
<dbReference type="PIRSF" id="PIRSF000615">
    <property type="entry name" value="TyrPK_CSF1-R"/>
    <property type="match status" value="1"/>
</dbReference>
<feature type="binding site" evidence="21 23">
    <location>
        <position position="291"/>
    </location>
    <ligand>
        <name>ATP</name>
        <dbReference type="ChEBI" id="CHEBI:30616"/>
    </ligand>
</feature>
<reference evidence="26" key="1">
    <citation type="submission" date="2007-03" db="EMBL/GenBank/DDBJ databases">
        <title>Annotation of Culex pipiens quinquefasciatus.</title>
        <authorList>
            <consortium name="The Broad Institute Genome Sequencing Platform"/>
            <person name="Atkinson P.W."/>
            <person name="Hemingway J."/>
            <person name="Christensen B.M."/>
            <person name="Higgs S."/>
            <person name="Kodira C."/>
            <person name="Hannick L."/>
            <person name="Megy K."/>
            <person name="O'Leary S."/>
            <person name="Pearson M."/>
            <person name="Haas B.J."/>
            <person name="Mauceli E."/>
            <person name="Wortman J.R."/>
            <person name="Lee N.H."/>
            <person name="Guigo R."/>
            <person name="Stanke M."/>
            <person name="Alvarado L."/>
            <person name="Amedeo P."/>
            <person name="Antoine C.H."/>
            <person name="Arensburger P."/>
            <person name="Bidwell S.L."/>
            <person name="Crawford M."/>
            <person name="Camaro F."/>
            <person name="Devon K."/>
            <person name="Engels R."/>
            <person name="Hammond M."/>
            <person name="Howarth C."/>
            <person name="Koehrsen M."/>
            <person name="Lawson D."/>
            <person name="Montgomery P."/>
            <person name="Nene V."/>
            <person name="Nusbaum C."/>
            <person name="Puiu D."/>
            <person name="Romero-Severson J."/>
            <person name="Severson D.W."/>
            <person name="Shumway M."/>
            <person name="Sisk P."/>
            <person name="Stolte C."/>
            <person name="Zeng Q."/>
            <person name="Eisenstadt E."/>
            <person name="Fraser-Liggett C."/>
            <person name="Strausberg R."/>
            <person name="Galagan J."/>
            <person name="Birren B."/>
            <person name="Collins F.H."/>
        </authorList>
    </citation>
    <scope>NUCLEOTIDE SEQUENCE [LARGE SCALE GENOMIC DNA]</scope>
    <source>
        <strain evidence="26">JHB</strain>
    </source>
</reference>
<dbReference type="EnsemblMetazoa" id="CPIJ005849-RA">
    <property type="protein sequence ID" value="CPIJ005849-PA"/>
    <property type="gene ID" value="CPIJ005849"/>
</dbReference>
<dbReference type="SUPFAM" id="SSF56112">
    <property type="entry name" value="Protein kinase-like (PK-like)"/>
    <property type="match status" value="1"/>
</dbReference>
<evidence type="ECO:0000256" key="2">
    <source>
        <dbReference type="ARBA" id="ARBA00011902"/>
    </source>
</evidence>
<evidence type="ECO:0000256" key="20">
    <source>
        <dbReference type="PIRSR" id="PIRSR000615-1"/>
    </source>
</evidence>
<evidence type="ECO:0000313" key="26">
    <source>
        <dbReference type="EMBL" id="EDS26736.1"/>
    </source>
</evidence>
<evidence type="ECO:0000256" key="9">
    <source>
        <dbReference type="ARBA" id="ARBA00022777"/>
    </source>
</evidence>
<evidence type="ECO:0000256" key="13">
    <source>
        <dbReference type="ARBA" id="ARBA00023137"/>
    </source>
</evidence>
<dbReference type="STRING" id="7176.B0WG40"/>
<evidence type="ECO:0000256" key="3">
    <source>
        <dbReference type="ARBA" id="ARBA00022553"/>
    </source>
</evidence>
<dbReference type="GO" id="GO:0046872">
    <property type="term" value="F:metal ion binding"/>
    <property type="evidence" value="ECO:0007669"/>
    <property type="project" value="UniProtKB-KW"/>
</dbReference>
<evidence type="ECO:0000256" key="23">
    <source>
        <dbReference type="PROSITE-ProRule" id="PRU10141"/>
    </source>
</evidence>
<evidence type="ECO:0000256" key="14">
    <source>
        <dbReference type="ARBA" id="ARBA00023157"/>
    </source>
</evidence>
<dbReference type="eggNOG" id="KOG0200">
    <property type="taxonomic scope" value="Eukaryota"/>
</dbReference>
<dbReference type="GO" id="GO:0004714">
    <property type="term" value="F:transmembrane receptor protein tyrosine kinase activity"/>
    <property type="evidence" value="ECO:0007669"/>
    <property type="project" value="UniProtKB-EC"/>
</dbReference>
<name>B0WG40_CULQU</name>
<dbReference type="VEuPathDB" id="VectorBase:CQUJHB018262"/>
<keyword evidence="15 26" id="KW-0675">Receptor</keyword>
<evidence type="ECO:0000256" key="11">
    <source>
        <dbReference type="ARBA" id="ARBA00022989"/>
    </source>
</evidence>
<evidence type="ECO:0000313" key="28">
    <source>
        <dbReference type="Proteomes" id="UP000002320"/>
    </source>
</evidence>
<evidence type="ECO:0000313" key="27">
    <source>
        <dbReference type="EnsemblMetazoa" id="CPIJ005849-PA"/>
    </source>
</evidence>
<dbReference type="Gene3D" id="3.30.200.20">
    <property type="entry name" value="Phosphorylase Kinase, domain 1"/>
    <property type="match status" value="1"/>
</dbReference>
<evidence type="ECO:0000256" key="7">
    <source>
        <dbReference type="ARBA" id="ARBA00022737"/>
    </source>
</evidence>
<dbReference type="Gene3D" id="1.10.510.10">
    <property type="entry name" value="Transferase(Phosphotransferase) domain 1"/>
    <property type="match status" value="1"/>
</dbReference>
<dbReference type="FunFam" id="1.10.510.10:FF:000554">
    <property type="entry name" value="Predicted protein"/>
    <property type="match status" value="1"/>
</dbReference>
<sequence>MNPIYPSGTNYAYENSSLIIMRVNKSDSADYSCKVCNNVGCVSSVVTLRVYYKIGDNSMINTTVNVHDSVVFFCSLQYHRNADFEYQFFKSGYSEVMPLMNYLNLTKVRNTENNVLKLESVSLEDTGWYVCVVILEEDEVESGNKVVAYKSAFLQVRGSSLESSFLNLKFGAIYLGLVVLLVAAIIFLSFVINKNQQNKRIKAETGDSSCEPCDSLEMTHVQSEWRGSMITIDYRYTSTPTLDYEFPIDWDWNLQRNGVVLGTLLGEGAFGMVLLAEMKQDEETSTPVAVKMLKEGHTDDDFKNLVNELEIMKTIGKHPNIISLLGCCIEDGPLYVIVEYARHGNLKDFLKSHRFEGDCGNTMKNVINTYQLISFASQIAFGMEHLESINVIHRDLAARNILIGEGHIMKISDFGLALSSYSLISRGKLPMRWMAPESLEYRLFSSKSDVWSYGVLCWEIMTLGGSPLQFLNTWVSVLEHLQQGNRLKQPPECPDKVYRVMEECWQSNPSHRPTFSYILQQLEYYAENRMGDRLPKTVLNEYEYL</sequence>
<dbReference type="Gene3D" id="2.60.40.10">
    <property type="entry name" value="Immunoglobulins"/>
    <property type="match status" value="2"/>
</dbReference>
<dbReference type="PANTHER" id="PTHR24416">
    <property type="entry name" value="TYROSINE-PROTEIN KINASE RECEPTOR"/>
    <property type="match status" value="1"/>
</dbReference>
<dbReference type="GO" id="GO:0005524">
    <property type="term" value="F:ATP binding"/>
    <property type="evidence" value="ECO:0007669"/>
    <property type="project" value="UniProtKB-UniRule"/>
</dbReference>
<evidence type="ECO:0000256" key="6">
    <source>
        <dbReference type="ARBA" id="ARBA00022729"/>
    </source>
</evidence>
<dbReference type="PROSITE" id="PS50011">
    <property type="entry name" value="PROTEIN_KINASE_DOM"/>
    <property type="match status" value="1"/>
</dbReference>
<accession>B0WG40</accession>
<keyword evidence="12 24" id="KW-0472">Membrane</keyword>
<comment type="catalytic activity">
    <reaction evidence="18">
        <text>L-tyrosyl-[protein] + ATP = O-phospho-L-tyrosyl-[protein] + ADP + H(+)</text>
        <dbReference type="Rhea" id="RHEA:10596"/>
        <dbReference type="Rhea" id="RHEA-COMP:10136"/>
        <dbReference type="Rhea" id="RHEA-COMP:20101"/>
        <dbReference type="ChEBI" id="CHEBI:15378"/>
        <dbReference type="ChEBI" id="CHEBI:30616"/>
        <dbReference type="ChEBI" id="CHEBI:46858"/>
        <dbReference type="ChEBI" id="CHEBI:61978"/>
        <dbReference type="ChEBI" id="CHEBI:456216"/>
        <dbReference type="EC" id="2.7.10.1"/>
    </reaction>
</comment>
<evidence type="ECO:0000256" key="1">
    <source>
        <dbReference type="ARBA" id="ARBA00004167"/>
    </source>
</evidence>
<dbReference type="InterPro" id="IPR011009">
    <property type="entry name" value="Kinase-like_dom_sf"/>
</dbReference>
<dbReference type="PANTHER" id="PTHR24416:SF550">
    <property type="entry name" value="FIBROBLAST GROWTH FACTOR RECEPTOR HOMOLOG 1-RELATED"/>
    <property type="match status" value="1"/>
</dbReference>
<dbReference type="GO" id="GO:0030154">
    <property type="term" value="P:cell differentiation"/>
    <property type="evidence" value="ECO:0007669"/>
    <property type="project" value="UniProtKB-ARBA"/>
</dbReference>
<keyword evidence="28" id="KW-1185">Reference proteome</keyword>
<evidence type="ECO:0000259" key="25">
    <source>
        <dbReference type="PROSITE" id="PS50011"/>
    </source>
</evidence>
<dbReference type="Proteomes" id="UP000002320">
    <property type="component" value="Unassembled WGS sequence"/>
</dbReference>
<dbReference type="InterPro" id="IPR017441">
    <property type="entry name" value="Protein_kinase_ATP_BS"/>
</dbReference>
<keyword evidence="16" id="KW-0325">Glycoprotein</keyword>
<dbReference type="PROSITE" id="PS00107">
    <property type="entry name" value="PROTEIN_KINASE_ATP"/>
    <property type="match status" value="1"/>
</dbReference>
<keyword evidence="10 21" id="KW-0067">ATP-binding</keyword>
<feature type="binding site" evidence="22">
    <location>
        <position position="400"/>
    </location>
    <ligand>
        <name>Mg(2+)</name>
        <dbReference type="ChEBI" id="CHEBI:18420"/>
    </ligand>
</feature>
<evidence type="ECO:0000256" key="24">
    <source>
        <dbReference type="SAM" id="Phobius"/>
    </source>
</evidence>
<evidence type="ECO:0000256" key="19">
    <source>
        <dbReference type="ARBA" id="ARBA00056965"/>
    </source>
</evidence>
<dbReference type="EMBL" id="DS231923">
    <property type="protein sequence ID" value="EDS26736.1"/>
    <property type="molecule type" value="Genomic_DNA"/>
</dbReference>
<feature type="binding site" evidence="21">
    <location>
        <position position="399"/>
    </location>
    <ligand>
        <name>ATP</name>
        <dbReference type="ChEBI" id="CHEBI:30616"/>
    </ligand>
</feature>
<protein>
    <recommendedName>
        <fullName evidence="2">receptor protein-tyrosine kinase</fullName>
        <ecNumber evidence="2">2.7.10.1</ecNumber>
    </recommendedName>
</protein>
<dbReference type="AlphaFoldDB" id="B0WG40"/>
<reference evidence="27" key="2">
    <citation type="submission" date="2021-02" db="UniProtKB">
        <authorList>
            <consortium name="EnsemblMetazoa"/>
        </authorList>
    </citation>
    <scope>IDENTIFICATION</scope>
    <source>
        <strain evidence="27">JHB</strain>
    </source>
</reference>
<comment type="function">
    <text evidence="19">Receptor for basic fibroblast growth factor.</text>
</comment>
<evidence type="ECO:0000256" key="22">
    <source>
        <dbReference type="PIRSR" id="PIRSR000615-3"/>
    </source>
</evidence>
<dbReference type="SUPFAM" id="SSF48726">
    <property type="entry name" value="Immunoglobulin"/>
    <property type="match status" value="2"/>
</dbReference>
<evidence type="ECO:0000256" key="12">
    <source>
        <dbReference type="ARBA" id="ARBA00023136"/>
    </source>
</evidence>
<keyword evidence="17" id="KW-0393">Immunoglobulin domain</keyword>
<keyword evidence="8 21" id="KW-0547">Nucleotide-binding</keyword>
<dbReference type="HOGENOM" id="CLU_000288_74_1_1"/>
<evidence type="ECO:0000256" key="8">
    <source>
        <dbReference type="ARBA" id="ARBA00022741"/>
    </source>
</evidence>
<dbReference type="InterPro" id="IPR000719">
    <property type="entry name" value="Prot_kinase_dom"/>
</dbReference>
<keyword evidence="13" id="KW-0829">Tyrosine-protein kinase</keyword>
<evidence type="ECO:0000256" key="10">
    <source>
        <dbReference type="ARBA" id="ARBA00022840"/>
    </source>
</evidence>
<dbReference type="SMART" id="SM00219">
    <property type="entry name" value="TyrKc"/>
    <property type="match status" value="1"/>
</dbReference>
<dbReference type="InterPro" id="IPR003599">
    <property type="entry name" value="Ig_sub"/>
</dbReference>
<keyword evidence="5 24" id="KW-0812">Transmembrane</keyword>
<keyword evidence="6" id="KW-0732">Signal</keyword>
<dbReference type="PROSITE" id="PS00109">
    <property type="entry name" value="PROTEIN_KINASE_TYR"/>
    <property type="match status" value="1"/>
</dbReference>
<evidence type="ECO:0000256" key="17">
    <source>
        <dbReference type="ARBA" id="ARBA00023319"/>
    </source>
</evidence>
<dbReference type="InterPro" id="IPR036179">
    <property type="entry name" value="Ig-like_dom_sf"/>
</dbReference>
<keyword evidence="3" id="KW-0597">Phosphoprotein</keyword>
<dbReference type="SMART" id="SM00409">
    <property type="entry name" value="IG"/>
    <property type="match status" value="2"/>
</dbReference>
<dbReference type="KEGG" id="cqu:CpipJ_CPIJ005849"/>
<evidence type="ECO:0000256" key="15">
    <source>
        <dbReference type="ARBA" id="ARBA00023170"/>
    </source>
</evidence>
<dbReference type="InterPro" id="IPR001245">
    <property type="entry name" value="Ser-Thr/Tyr_kinase_cat_dom"/>
</dbReference>
<keyword evidence="7" id="KW-0677">Repeat</keyword>
<feature type="transmembrane region" description="Helical" evidence="24">
    <location>
        <begin position="172"/>
        <end position="192"/>
    </location>
</feature>
<keyword evidence="14" id="KW-1015">Disulfide bond</keyword>
<dbReference type="InterPro" id="IPR013783">
    <property type="entry name" value="Ig-like_fold"/>
</dbReference>
<dbReference type="OrthoDB" id="7742632at2759"/>
<dbReference type="FunFam" id="3.30.200.20:FF:000593">
    <property type="entry name" value="Predicted protein"/>
    <property type="match status" value="1"/>
</dbReference>
<gene>
    <name evidence="27" type="primary">6037802</name>
    <name evidence="26" type="ORF">CpipJ_CPIJ005849</name>
</gene>
<keyword evidence="22" id="KW-0479">Metal-binding</keyword>
<dbReference type="CDD" id="cd00192">
    <property type="entry name" value="PTKc"/>
    <property type="match status" value="1"/>
</dbReference>
<comment type="subcellular location">
    <subcellularLocation>
        <location evidence="1">Membrane</location>
        <topology evidence="1">Single-pass membrane protein</topology>
    </subcellularLocation>
</comment>
<proteinExistence type="predicted"/>